<keyword evidence="1" id="KW-0479">Metal-binding</keyword>
<dbReference type="Proteomes" id="UP000719412">
    <property type="component" value="Unassembled WGS sequence"/>
</dbReference>
<sequence length="1328" mass="150499">MGLLSRDCPCPRPPSFDRAVEESGLKTVDHVEAEVRTPQRAEKRLEGPRKESRVYTAKHVVARRHLDGVPDRVSATGLVDKRGTTKRAGNCTVEPAIYRREAELVVGNCNQKDSANQRENAGLITGICTDDNATERLKAELVVGYRTDRNRNPGRTPSDQALDIRMGKFKRWSGGKWNKEKNERDDFPRKKSAPTTGKPKLRGDGKPDGNRNHEHPGKLGREREKTEPLHVGNGESEEKSKPDTGEGKRNGKKQGPRLRKKKRESTTAQTIRKVTEETNKALTEIAKAIKKEMAGKISFTKDDQKRTLTASGEIRSGISELLLEVTGMQEETRQAEMRATKAETEIEKLRGRIRQLTEEKEAQTRSRQKKTEGEKVLRGPSQKKLDQLCKELHEEAVREETQKRATEATRSTPTPAPRKQKQNKTRDTREDRRTGRSRSEENEENEIGGPLAQVVSRKDGSLLLVSQGEEQKKRLEETLRKKQGVKVTQVEKLNPTITLTELGREWKLEEVVMDIWEKNEWIRMERTKEQFTAEVKVLSKRVCKDPNKQNVVPTMDTKTQEECLKRKKAVVGLTFFWMEEKFEVNRCFNCHGYGHQKKDCRQELTCYKCGGAHIKKDCKAEKKTCSNCVREGRKEVNHQATDRWCPVYQRRLEIKANLGRGREATDLLQRTAEENEADVVLIQEGYCYIPTWVGWTKYGGGRTDKIATLVRTGRRSIELTQFTGPTIRTVVIEGEGVDIALANVYAPPKGSLEGTLAVLENLLASRRGKPTIIAGDLNGRHPAFGGEEEDVRGRQIINLVGAPNVVVENDRDSIPTFETANGKSWIDITLSRDARVERWAVREEETLSDHRSISFSVDIGEMGNDQRKERKRIMRVHQADWQLFRNAAIKGKGAIFEEDTAEDMASALQGLSMRACKASIPCGIRKERKGNVWWNAKLRRIRAGVRKTRSQMQGERNQERRAELRETFKKERAAYKMAIKEAKMEALRKALSQGSPEDPWGLAYKLITSKKRGTATLWTTIQDSEGNWAGNRTETAMELIRKYFPEDDPGADTAENRETRAKRPEWNDDQAREITQQELRRTVQEKPKKAPGIDGFPARSGCPGDHGRAIADFLQDRSVTSEGVTVRTSRGYPQGSCLGPILWLLIMEECLQRWMSELARKTRGSLGQNMGSVSVVGLDPQTGVRPRKDGRHPCSGQIRLGQIRTEQEELVRKNPRLRMGNGNIRIEETVKYLGVVIDRGLLWVEHARYVAGKAMAAAHKVRGVAGRTWGTDPRTLREIYDGAIRPALLYGAGVWGESSEDTRIQKRLRAAQRSFLLFVNSSWRIFDN</sequence>
<keyword evidence="1" id="KW-0863">Zinc-finger</keyword>
<feature type="compositionally biased region" description="Basic and acidic residues" evidence="2">
    <location>
        <begin position="177"/>
        <end position="189"/>
    </location>
</feature>
<keyword evidence="1" id="KW-0862">Zinc</keyword>
<feature type="compositionally biased region" description="Basic and acidic residues" evidence="2">
    <location>
        <begin position="424"/>
        <end position="440"/>
    </location>
</feature>
<dbReference type="Gene3D" id="3.60.10.10">
    <property type="entry name" value="Endonuclease/exonuclease/phosphatase"/>
    <property type="match status" value="1"/>
</dbReference>
<feature type="domain" description="CCHC-type" evidence="3">
    <location>
        <begin position="586"/>
        <end position="602"/>
    </location>
</feature>
<dbReference type="InterPro" id="IPR001878">
    <property type="entry name" value="Znf_CCHC"/>
</dbReference>
<feature type="region of interest" description="Disordered" evidence="2">
    <location>
        <begin position="1045"/>
        <end position="1068"/>
    </location>
</feature>
<evidence type="ECO:0000259" key="3">
    <source>
        <dbReference type="PROSITE" id="PS50158"/>
    </source>
</evidence>
<dbReference type="PANTHER" id="PTHR33273:SF4">
    <property type="entry name" value="ENDONUCLEASE_EXONUCLEASE_PHOSPHATASE DOMAIN-CONTAINING PROTEIN"/>
    <property type="match status" value="1"/>
</dbReference>
<feature type="compositionally biased region" description="Basic and acidic residues" evidence="2">
    <location>
        <begin position="332"/>
        <end position="407"/>
    </location>
</feature>
<feature type="compositionally biased region" description="Basic and acidic residues" evidence="2">
    <location>
        <begin position="201"/>
        <end position="228"/>
    </location>
</feature>
<dbReference type="InterPro" id="IPR036691">
    <property type="entry name" value="Endo/exonu/phosph_ase_sf"/>
</dbReference>
<dbReference type="SUPFAM" id="SSF57756">
    <property type="entry name" value="Retrovirus zinc finger-like domains"/>
    <property type="match status" value="1"/>
</dbReference>
<dbReference type="InterPro" id="IPR036875">
    <property type="entry name" value="Znf_CCHC_sf"/>
</dbReference>
<dbReference type="SUPFAM" id="SSF56219">
    <property type="entry name" value="DNase I-like"/>
    <property type="match status" value="1"/>
</dbReference>
<keyword evidence="5" id="KW-1185">Reference proteome</keyword>
<reference evidence="4" key="1">
    <citation type="journal article" date="2020" name="J Insects Food Feed">
        <title>The yellow mealworm (Tenebrio molitor) genome: a resource for the emerging insects as food and feed industry.</title>
        <authorList>
            <person name="Eriksson T."/>
            <person name="Andere A."/>
            <person name="Kelstrup H."/>
            <person name="Emery V."/>
            <person name="Picard C."/>
        </authorList>
    </citation>
    <scope>NUCLEOTIDE SEQUENCE</scope>
    <source>
        <strain evidence="4">Stoneville</strain>
        <tissue evidence="4">Whole head</tissue>
    </source>
</reference>
<dbReference type="PROSITE" id="PS50158">
    <property type="entry name" value="ZF_CCHC"/>
    <property type="match status" value="1"/>
</dbReference>
<evidence type="ECO:0000313" key="5">
    <source>
        <dbReference type="Proteomes" id="UP000719412"/>
    </source>
</evidence>
<organism evidence="4 5">
    <name type="scientific">Tenebrio molitor</name>
    <name type="common">Yellow mealworm beetle</name>
    <dbReference type="NCBI Taxonomy" id="7067"/>
    <lineage>
        <taxon>Eukaryota</taxon>
        <taxon>Metazoa</taxon>
        <taxon>Ecdysozoa</taxon>
        <taxon>Arthropoda</taxon>
        <taxon>Hexapoda</taxon>
        <taxon>Insecta</taxon>
        <taxon>Pterygota</taxon>
        <taxon>Neoptera</taxon>
        <taxon>Endopterygota</taxon>
        <taxon>Coleoptera</taxon>
        <taxon>Polyphaga</taxon>
        <taxon>Cucujiformia</taxon>
        <taxon>Tenebrionidae</taxon>
        <taxon>Tenebrio</taxon>
    </lineage>
</organism>
<feature type="compositionally biased region" description="Basic and acidic residues" evidence="2">
    <location>
        <begin position="1054"/>
        <end position="1068"/>
    </location>
</feature>
<feature type="region of interest" description="Disordered" evidence="2">
    <location>
        <begin position="332"/>
        <end position="455"/>
    </location>
</feature>
<dbReference type="GO" id="GO:0003676">
    <property type="term" value="F:nucleic acid binding"/>
    <property type="evidence" value="ECO:0007669"/>
    <property type="project" value="InterPro"/>
</dbReference>
<comment type="caution">
    <text evidence="4">The sequence shown here is derived from an EMBL/GenBank/DDBJ whole genome shotgun (WGS) entry which is preliminary data.</text>
</comment>
<accession>A0A8J6HFE6</accession>
<feature type="compositionally biased region" description="Basic and acidic residues" evidence="2">
    <location>
        <begin position="236"/>
        <end position="249"/>
    </location>
</feature>
<feature type="region of interest" description="Disordered" evidence="2">
    <location>
        <begin position="1"/>
        <end position="22"/>
    </location>
</feature>
<dbReference type="CDD" id="cd09077">
    <property type="entry name" value="R1-I-EN"/>
    <property type="match status" value="1"/>
</dbReference>
<dbReference type="GO" id="GO:0003824">
    <property type="term" value="F:catalytic activity"/>
    <property type="evidence" value="ECO:0007669"/>
    <property type="project" value="InterPro"/>
</dbReference>
<dbReference type="SMART" id="SM00343">
    <property type="entry name" value="ZnF_C2HC"/>
    <property type="match status" value="2"/>
</dbReference>
<dbReference type="PANTHER" id="PTHR33273">
    <property type="entry name" value="DOMAIN-CONTAINING PROTEIN, PUTATIVE-RELATED"/>
    <property type="match status" value="1"/>
</dbReference>
<dbReference type="Gene3D" id="4.10.60.10">
    <property type="entry name" value="Zinc finger, CCHC-type"/>
    <property type="match status" value="1"/>
</dbReference>
<protein>
    <recommendedName>
        <fullName evidence="3">CCHC-type domain-containing protein</fullName>
    </recommendedName>
</protein>
<proteinExistence type="predicted"/>
<feature type="region of interest" description="Disordered" evidence="2">
    <location>
        <begin position="173"/>
        <end position="277"/>
    </location>
</feature>
<dbReference type="InterPro" id="IPR005135">
    <property type="entry name" value="Endo/exonuclease/phosphatase"/>
</dbReference>
<dbReference type="EMBL" id="JABDTM020025058">
    <property type="protein sequence ID" value="KAH0813664.1"/>
    <property type="molecule type" value="Genomic_DNA"/>
</dbReference>
<dbReference type="Pfam" id="PF14529">
    <property type="entry name" value="Exo_endo_phos_2"/>
    <property type="match status" value="1"/>
</dbReference>
<evidence type="ECO:0000313" key="4">
    <source>
        <dbReference type="EMBL" id="KAH0813664.1"/>
    </source>
</evidence>
<name>A0A8J6HFE6_TENMO</name>
<feature type="region of interest" description="Disordered" evidence="2">
    <location>
        <begin position="148"/>
        <end position="167"/>
    </location>
</feature>
<feature type="compositionally biased region" description="Basic residues" evidence="2">
    <location>
        <begin position="250"/>
        <end position="263"/>
    </location>
</feature>
<evidence type="ECO:0000256" key="2">
    <source>
        <dbReference type="SAM" id="MobiDB-lite"/>
    </source>
</evidence>
<dbReference type="GO" id="GO:0008270">
    <property type="term" value="F:zinc ion binding"/>
    <property type="evidence" value="ECO:0007669"/>
    <property type="project" value="UniProtKB-KW"/>
</dbReference>
<gene>
    <name evidence="4" type="ORF">GEV33_009127</name>
</gene>
<reference evidence="4" key="2">
    <citation type="submission" date="2021-08" db="EMBL/GenBank/DDBJ databases">
        <authorList>
            <person name="Eriksson T."/>
        </authorList>
    </citation>
    <scope>NUCLEOTIDE SEQUENCE</scope>
    <source>
        <strain evidence="4">Stoneville</strain>
        <tissue evidence="4">Whole head</tissue>
    </source>
</reference>
<evidence type="ECO:0000256" key="1">
    <source>
        <dbReference type="PROSITE-ProRule" id="PRU00047"/>
    </source>
</evidence>